<dbReference type="SUPFAM" id="SSF52266">
    <property type="entry name" value="SGNH hydrolase"/>
    <property type="match status" value="1"/>
</dbReference>
<dbReference type="Proteomes" id="UP001062165">
    <property type="component" value="Chromosome"/>
</dbReference>
<proteinExistence type="predicted"/>
<dbReference type="GO" id="GO:0016787">
    <property type="term" value="F:hydrolase activity"/>
    <property type="evidence" value="ECO:0007669"/>
    <property type="project" value="UniProtKB-KW"/>
</dbReference>
<evidence type="ECO:0000313" key="3">
    <source>
        <dbReference type="Proteomes" id="UP001062165"/>
    </source>
</evidence>
<dbReference type="Gene3D" id="3.40.50.1110">
    <property type="entry name" value="SGNH hydrolase"/>
    <property type="match status" value="1"/>
</dbReference>
<keyword evidence="3" id="KW-1185">Reference proteome</keyword>
<dbReference type="RefSeq" id="WP_263053038.1">
    <property type="nucleotide sequence ID" value="NZ_CP106735.1"/>
</dbReference>
<evidence type="ECO:0000313" key="2">
    <source>
        <dbReference type="EMBL" id="UXX81314.1"/>
    </source>
</evidence>
<protein>
    <submittedName>
        <fullName evidence="2">SGNH/GDSL hydrolase family protein</fullName>
    </submittedName>
</protein>
<organism evidence="2 3">
    <name type="scientific">Reichenbachiella carrageenanivorans</name>
    <dbReference type="NCBI Taxonomy" id="2979869"/>
    <lineage>
        <taxon>Bacteria</taxon>
        <taxon>Pseudomonadati</taxon>
        <taxon>Bacteroidota</taxon>
        <taxon>Cytophagia</taxon>
        <taxon>Cytophagales</taxon>
        <taxon>Reichenbachiellaceae</taxon>
        <taxon>Reichenbachiella</taxon>
    </lineage>
</organism>
<feature type="domain" description="SGNH hydrolase-type esterase" evidence="1">
    <location>
        <begin position="66"/>
        <end position="245"/>
    </location>
</feature>
<keyword evidence="2" id="KW-0378">Hydrolase</keyword>
<dbReference type="Pfam" id="PF13472">
    <property type="entry name" value="Lipase_GDSL_2"/>
    <property type="match status" value="1"/>
</dbReference>
<name>A0ABY6D573_9BACT</name>
<reference evidence="2" key="1">
    <citation type="submission" date="2022-10" db="EMBL/GenBank/DDBJ databases">
        <title>Comparative genomics and taxonomic characterization of three novel marine species of genus Reichenbachiella exhibiting antioxidant and polysaccharide degradation activities.</title>
        <authorList>
            <person name="Muhammad N."/>
            <person name="Lee Y.-J."/>
            <person name="Ko J."/>
            <person name="Kim S.-G."/>
        </authorList>
    </citation>
    <scope>NUCLEOTIDE SEQUENCE</scope>
    <source>
        <strain evidence="2">Wsw4-B4</strain>
    </source>
</reference>
<dbReference type="CDD" id="cd01832">
    <property type="entry name" value="SGNH_hydrolase_like_1"/>
    <property type="match status" value="1"/>
</dbReference>
<dbReference type="EMBL" id="CP106735">
    <property type="protein sequence ID" value="UXX81314.1"/>
    <property type="molecule type" value="Genomic_DNA"/>
</dbReference>
<evidence type="ECO:0000259" key="1">
    <source>
        <dbReference type="Pfam" id="PF13472"/>
    </source>
</evidence>
<accession>A0ABY6D573</accession>
<gene>
    <name evidence="2" type="ORF">N7E81_09445</name>
</gene>
<sequence length="261" mass="29233">MTIHKTIPFVYQCMMSYFHVIRSWLWMVICLFLMACTEDEPPKNTPGYSPNGGLEGTTETGFHYLALGDSYTIGHGVSKSQSWPVLLTKALLEAEVSMADPEVIAATGWTTSDLLRAIKSKDDLRETYDLVSLLIGVNNQFQGRSLSQFEQEYRALLSEALAFAGNNKNRVFVLSIPDYSVTPVGASRDVEQIRQEIDAFNASKKRITEEMGVQYFNITGISRDAANNPALIASDGLHPSGKMYQFWMESIFSRIKNMLMS</sequence>
<dbReference type="InterPro" id="IPR013830">
    <property type="entry name" value="SGNH_hydro"/>
</dbReference>
<dbReference type="InterPro" id="IPR036514">
    <property type="entry name" value="SGNH_hydro_sf"/>
</dbReference>